<dbReference type="PIRSF" id="PIRSF006429">
    <property type="entry name" value="GOGAT_lg_2"/>
    <property type="match status" value="1"/>
</dbReference>
<sequence length="444" mass="47652">MNEELKKSIAASIENTRFDILQMIELGRQLIDYPDEIHHGPVVSMGVPKDTLPRWDDIQILTAQLHKKPLMDDAPVDTQLVIGPRAQKPFVLDIPLLVGDMSYGALSKRAKQALSKGADLAGTAICSGEGGILGDELELNQSYMFELGSARNGLKKNNDLSQFAKDFKGKVKAFHFKGGQAAKTGTGGHLPGGKVTEEIAKARQIEVGKDAISPSTFADFHTPRDFADFADQIRDQMGGIPIGFKISANHIEDDMRFALDAGADYIILDGRGGSTGAAPGIFRDHISVPTIAALARARKFLDAAGHEKGAKNSVTLIITGGLRIPSDFIKALALGADGIALANSALQSIGCTGARICYSGDCPAGIATHAQHLVNKIDVDARARDLALFFTGSVHLMKIMTRACGHHSLREFTRDDICTWKAEMSRLAGIPYAGVDPSISDRRN</sequence>
<accession>A0A1H8H4S1</accession>
<protein>
    <submittedName>
        <fullName evidence="4">Glutamate synthase conserved region-containing protein</fullName>
    </submittedName>
</protein>
<feature type="domain" description="Glutamate synthase" evidence="3">
    <location>
        <begin position="85"/>
        <end position="405"/>
    </location>
</feature>
<dbReference type="GO" id="GO:0006537">
    <property type="term" value="P:glutamate biosynthetic process"/>
    <property type="evidence" value="ECO:0007669"/>
    <property type="project" value="InterPro"/>
</dbReference>
<dbReference type="AlphaFoldDB" id="A0A1H8H4S1"/>
<evidence type="ECO:0000313" key="4">
    <source>
        <dbReference type="EMBL" id="SEN50488.1"/>
    </source>
</evidence>
<dbReference type="Pfam" id="PF01645">
    <property type="entry name" value="Glu_synthase"/>
    <property type="match status" value="1"/>
</dbReference>
<evidence type="ECO:0000256" key="2">
    <source>
        <dbReference type="PIRNR" id="PIRNR006429"/>
    </source>
</evidence>
<proteinExistence type="inferred from homology"/>
<dbReference type="Gene3D" id="3.20.20.70">
    <property type="entry name" value="Aldolase class I"/>
    <property type="match status" value="1"/>
</dbReference>
<reference evidence="4 5" key="1">
    <citation type="submission" date="2016-10" db="EMBL/GenBank/DDBJ databases">
        <authorList>
            <person name="de Groot N.N."/>
        </authorList>
    </citation>
    <scope>NUCLEOTIDE SEQUENCE [LARGE SCALE GENOMIC DNA]</scope>
    <source>
        <strain evidence="4 5">Nl18</strain>
    </source>
</reference>
<evidence type="ECO:0000256" key="1">
    <source>
        <dbReference type="ARBA" id="ARBA00009716"/>
    </source>
</evidence>
<dbReference type="PANTHER" id="PTHR43819">
    <property type="entry name" value="ARCHAEAL-TYPE GLUTAMATE SYNTHASE [NADPH]"/>
    <property type="match status" value="1"/>
</dbReference>
<dbReference type="InterPro" id="IPR013785">
    <property type="entry name" value="Aldolase_TIM"/>
</dbReference>
<name>A0A1H8H4S1_9PROT</name>
<dbReference type="InterPro" id="IPR002932">
    <property type="entry name" value="Glu_synthdom"/>
</dbReference>
<dbReference type="InterPro" id="IPR024188">
    <property type="entry name" value="GltB"/>
</dbReference>
<dbReference type="RefSeq" id="WP_074745651.1">
    <property type="nucleotide sequence ID" value="NZ_FOCT01000005.1"/>
</dbReference>
<evidence type="ECO:0000259" key="3">
    <source>
        <dbReference type="Pfam" id="PF01645"/>
    </source>
</evidence>
<dbReference type="CDD" id="cd02808">
    <property type="entry name" value="GltS_FMN"/>
    <property type="match status" value="1"/>
</dbReference>
<dbReference type="SUPFAM" id="SSF51395">
    <property type="entry name" value="FMN-linked oxidoreductases"/>
    <property type="match status" value="1"/>
</dbReference>
<comment type="similarity">
    <text evidence="1 2">Belongs to the glutamate synthase family.</text>
</comment>
<organism evidence="4 5">
    <name type="scientific">Nitrosospira multiformis</name>
    <dbReference type="NCBI Taxonomy" id="1231"/>
    <lineage>
        <taxon>Bacteria</taxon>
        <taxon>Pseudomonadati</taxon>
        <taxon>Pseudomonadota</taxon>
        <taxon>Betaproteobacteria</taxon>
        <taxon>Nitrosomonadales</taxon>
        <taxon>Nitrosomonadaceae</taxon>
        <taxon>Nitrosospira</taxon>
    </lineage>
</organism>
<dbReference type="PANTHER" id="PTHR43819:SF1">
    <property type="entry name" value="ARCHAEAL-TYPE GLUTAMATE SYNTHASE [NADPH]"/>
    <property type="match status" value="1"/>
</dbReference>
<evidence type="ECO:0000313" key="5">
    <source>
        <dbReference type="Proteomes" id="UP000183898"/>
    </source>
</evidence>
<dbReference type="EMBL" id="FOCT01000005">
    <property type="protein sequence ID" value="SEN50488.1"/>
    <property type="molecule type" value="Genomic_DNA"/>
</dbReference>
<dbReference type="Proteomes" id="UP000183898">
    <property type="component" value="Unassembled WGS sequence"/>
</dbReference>
<dbReference type="GO" id="GO:0015930">
    <property type="term" value="F:glutamate synthase activity"/>
    <property type="evidence" value="ECO:0007669"/>
    <property type="project" value="InterPro"/>
</dbReference>
<gene>
    <name evidence="4" type="ORF">SAMN05216404_10527</name>
</gene>